<organism evidence="1 4">
    <name type="scientific">Lactiplantibacillus pentosus</name>
    <name type="common">Lactobacillus pentosus</name>
    <dbReference type="NCBI Taxonomy" id="1589"/>
    <lineage>
        <taxon>Bacteria</taxon>
        <taxon>Bacillati</taxon>
        <taxon>Bacillota</taxon>
        <taxon>Bacilli</taxon>
        <taxon>Lactobacillales</taxon>
        <taxon>Lactobacillaceae</taxon>
        <taxon>Lactiplantibacillus</taxon>
    </lineage>
</organism>
<gene>
    <name evidence="2" type="ORF">D6U17_01155</name>
    <name evidence="1" type="ORF">RI536_10320</name>
</gene>
<sequence>MGVKPWKSRHELAVTLATERHLNADSIAVIEQHLQETNYFQLVNGIENLLLAHPETHPKQFTTETFDDFLRIYKFDVRLKDEIFNLIEHFEGRLKTAIAYNFSKNHCQYLNATMQYTNKSNYYNVGLNNQYPFRERGSQYYSICQNFDNFNLFTNHFIEKLIRNNDFIDTRFYRDVNYSNPNGVAYYNRDRHVAIPFWVAIETVDFGTLLRIMHYLKSNDARDVLADFGLGNDDNYKFLSALDVIRSLRNECAHGSLILRFKTPKYIKLNANLVHDLELKPDQYGSSGNNYPAIIHLADALKVLGSFQSLKSLRPIFKALIYQNNKYFNSTNYDLNDRILKRMGIDSYKELKAICV</sequence>
<dbReference type="Proteomes" id="UP000281061">
    <property type="component" value="Unassembled WGS sequence"/>
</dbReference>
<dbReference type="Pfam" id="PF07751">
    <property type="entry name" value="Abi_2"/>
    <property type="match status" value="1"/>
</dbReference>
<dbReference type="RefSeq" id="WP_122211607.1">
    <property type="nucleotide sequence ID" value="NZ_JAGXBR010000023.1"/>
</dbReference>
<dbReference type="Proteomes" id="UP001267003">
    <property type="component" value="Unassembled WGS sequence"/>
</dbReference>
<evidence type="ECO:0000313" key="2">
    <source>
        <dbReference type="EMBL" id="RMW57191.1"/>
    </source>
</evidence>
<evidence type="ECO:0000313" key="3">
    <source>
        <dbReference type="Proteomes" id="UP000281061"/>
    </source>
</evidence>
<protein>
    <submittedName>
        <fullName evidence="1">Abi family protein</fullName>
    </submittedName>
</protein>
<evidence type="ECO:0000313" key="4">
    <source>
        <dbReference type="Proteomes" id="UP001267003"/>
    </source>
</evidence>
<reference evidence="1" key="2">
    <citation type="submission" date="2023-08" db="EMBL/GenBank/DDBJ databases">
        <authorList>
            <person name="Page C.A."/>
            <person name="Perez-Diaz I.M."/>
        </authorList>
    </citation>
    <scope>NUCLEOTIDE SEQUENCE</scope>
    <source>
        <strain evidence="1">7.8.46</strain>
    </source>
</reference>
<name>A0AAW8VYX3_LACPE</name>
<reference evidence="2 3" key="1">
    <citation type="submission" date="2018-10" db="EMBL/GenBank/DDBJ databases">
        <title>Genome sequences of five Lactobacillus pentosus strains isolated from brines of traditionally fermented spanish-style green table olives and differences between them.</title>
        <authorList>
            <person name="Jimenez Diaz R."/>
        </authorList>
    </citation>
    <scope>NUCLEOTIDE SEQUENCE [LARGE SCALE GENOMIC DNA]</scope>
    <source>
        <strain evidence="2 3">IG8</strain>
    </source>
</reference>
<dbReference type="EMBL" id="RDCL01000015">
    <property type="protein sequence ID" value="RMW57191.1"/>
    <property type="molecule type" value="Genomic_DNA"/>
</dbReference>
<proteinExistence type="predicted"/>
<dbReference type="AlphaFoldDB" id="A0AAW8VYX3"/>
<dbReference type="InterPro" id="IPR011664">
    <property type="entry name" value="Abi_system_AbiD/AbiF-like"/>
</dbReference>
<evidence type="ECO:0000313" key="1">
    <source>
        <dbReference type="EMBL" id="MDT6990483.1"/>
    </source>
</evidence>
<dbReference type="EMBL" id="JAVLAQ010000001">
    <property type="protein sequence ID" value="MDT6990483.1"/>
    <property type="molecule type" value="Genomic_DNA"/>
</dbReference>
<comment type="caution">
    <text evidence="1">The sequence shown here is derived from an EMBL/GenBank/DDBJ whole genome shotgun (WGS) entry which is preliminary data.</text>
</comment>
<accession>A0AAW8VYX3</accession>